<feature type="transmembrane region" description="Helical" evidence="6">
    <location>
        <begin position="232"/>
        <end position="254"/>
    </location>
</feature>
<evidence type="ECO:0000256" key="1">
    <source>
        <dbReference type="ARBA" id="ARBA00004651"/>
    </source>
</evidence>
<accession>A0A7S8C4F2</accession>
<evidence type="ECO:0000256" key="5">
    <source>
        <dbReference type="ARBA" id="ARBA00023136"/>
    </source>
</evidence>
<protein>
    <submittedName>
        <fullName evidence="7">Oligosaccharide flippase family protein</fullName>
    </submittedName>
</protein>
<keyword evidence="2" id="KW-1003">Cell membrane</keyword>
<dbReference type="PANTHER" id="PTHR30250:SF11">
    <property type="entry name" value="O-ANTIGEN TRANSPORTER-RELATED"/>
    <property type="match status" value="1"/>
</dbReference>
<feature type="transmembrane region" description="Helical" evidence="6">
    <location>
        <begin position="260"/>
        <end position="284"/>
    </location>
</feature>
<keyword evidence="3 6" id="KW-0812">Transmembrane</keyword>
<feature type="transmembrane region" description="Helical" evidence="6">
    <location>
        <begin position="94"/>
        <end position="117"/>
    </location>
</feature>
<dbReference type="GO" id="GO:0005886">
    <property type="term" value="C:plasma membrane"/>
    <property type="evidence" value="ECO:0007669"/>
    <property type="project" value="UniProtKB-SubCell"/>
</dbReference>
<evidence type="ECO:0000256" key="2">
    <source>
        <dbReference type="ARBA" id="ARBA00022475"/>
    </source>
</evidence>
<feature type="transmembrane region" description="Helical" evidence="6">
    <location>
        <begin position="305"/>
        <end position="325"/>
    </location>
</feature>
<dbReference type="RefSeq" id="WP_213160555.1">
    <property type="nucleotide sequence ID" value="NZ_CP058214.1"/>
</dbReference>
<comment type="subcellular location">
    <subcellularLocation>
        <location evidence="1">Cell membrane</location>
        <topology evidence="1">Multi-pass membrane protein</topology>
    </subcellularLocation>
</comment>
<feature type="transmembrane region" description="Helical" evidence="6">
    <location>
        <begin position="337"/>
        <end position="360"/>
    </location>
</feature>
<gene>
    <name evidence="7" type="ORF">HW532_11135</name>
</gene>
<evidence type="ECO:0000313" key="7">
    <source>
        <dbReference type="EMBL" id="QPC43194.1"/>
    </source>
</evidence>
<reference evidence="7 8" key="1">
    <citation type="submission" date="2020-06" db="EMBL/GenBank/DDBJ databases">
        <title>Genome sequence of 2 isolates from Red Sea Mangroves.</title>
        <authorList>
            <person name="Sefrji F."/>
            <person name="Michoud G."/>
            <person name="Merlino G."/>
            <person name="Daffonchio D."/>
        </authorList>
    </citation>
    <scope>NUCLEOTIDE SEQUENCE [LARGE SCALE GENOMIC DNA]</scope>
    <source>
        <strain evidence="7 8">R1DC25</strain>
    </source>
</reference>
<keyword evidence="8" id="KW-1185">Reference proteome</keyword>
<dbReference type="AlphaFoldDB" id="A0A7S8C4F2"/>
<evidence type="ECO:0000256" key="4">
    <source>
        <dbReference type="ARBA" id="ARBA00022989"/>
    </source>
</evidence>
<keyword evidence="4 6" id="KW-1133">Transmembrane helix</keyword>
<evidence type="ECO:0000256" key="3">
    <source>
        <dbReference type="ARBA" id="ARBA00022692"/>
    </source>
</evidence>
<dbReference type="Proteomes" id="UP000593594">
    <property type="component" value="Chromosome"/>
</dbReference>
<feature type="transmembrane region" description="Helical" evidence="6">
    <location>
        <begin position="12"/>
        <end position="34"/>
    </location>
</feature>
<dbReference type="EMBL" id="CP058214">
    <property type="protein sequence ID" value="QPC43194.1"/>
    <property type="molecule type" value="Genomic_DNA"/>
</dbReference>
<dbReference type="InterPro" id="IPR050833">
    <property type="entry name" value="Poly_Biosynth_Transport"/>
</dbReference>
<name>A0A7S8C4F2_9HYPH</name>
<evidence type="ECO:0000313" key="8">
    <source>
        <dbReference type="Proteomes" id="UP000593594"/>
    </source>
</evidence>
<feature type="transmembrane region" description="Helical" evidence="6">
    <location>
        <begin position="396"/>
        <end position="416"/>
    </location>
</feature>
<evidence type="ECO:0000256" key="6">
    <source>
        <dbReference type="SAM" id="Phobius"/>
    </source>
</evidence>
<sequence length="441" mass="46702">MKPITGSRLFTFSAMLVAARIAGAGLTFLTQIMIARWLGADTLGTYAIAMSFAGVLTIFAVTGFPSIAMRYLSAYRVEGRDDLIAGFLKASRRQLLIGACALIALSWAALALFGGTMAGDLRLALAIGAVMTVFMGALMLNGGIANAYRRPFLGFLPDTILRPVLVIVAFSALIAALGHEVTAATLMGVNLALIAGAAAVQIVLMRRRGIAASGTERTVESRSEWQRAALPMILLVLFTNYFADVDVLILGMLMPPEDVAVFNICFRFTAFIGFALKAIYQIVLPDLAEAHVREDRKGVTRAIGRANLIAVGMAVAATLTLALVGRHVLAIVGPEFVPGYGLLIVLGLSQIATAALGPNVQLMTVTGHQMRAVPAFVAGFAILVVLNLVLVPPFGLIGAGWAMVSAVMCWSVWLAVSARRLTGYEITLLALLPSRDRADAI</sequence>
<dbReference type="KEGG" id="kmn:HW532_11135"/>
<organism evidence="7 8">
    <name type="scientific">Kaustia mangrovi</name>
    <dbReference type="NCBI Taxonomy" id="2593653"/>
    <lineage>
        <taxon>Bacteria</taxon>
        <taxon>Pseudomonadati</taxon>
        <taxon>Pseudomonadota</taxon>
        <taxon>Alphaproteobacteria</taxon>
        <taxon>Hyphomicrobiales</taxon>
        <taxon>Parvibaculaceae</taxon>
        <taxon>Kaustia</taxon>
    </lineage>
</organism>
<keyword evidence="5 6" id="KW-0472">Membrane</keyword>
<feature type="transmembrane region" description="Helical" evidence="6">
    <location>
        <begin position="372"/>
        <end position="390"/>
    </location>
</feature>
<feature type="transmembrane region" description="Helical" evidence="6">
    <location>
        <begin position="123"/>
        <end position="148"/>
    </location>
</feature>
<feature type="transmembrane region" description="Helical" evidence="6">
    <location>
        <begin position="46"/>
        <end position="73"/>
    </location>
</feature>
<dbReference type="PANTHER" id="PTHR30250">
    <property type="entry name" value="PST FAMILY PREDICTED COLANIC ACID TRANSPORTER"/>
    <property type="match status" value="1"/>
</dbReference>
<feature type="transmembrane region" description="Helical" evidence="6">
    <location>
        <begin position="160"/>
        <end position="178"/>
    </location>
</feature>
<dbReference type="Pfam" id="PF01943">
    <property type="entry name" value="Polysacc_synt"/>
    <property type="match status" value="1"/>
</dbReference>
<proteinExistence type="predicted"/>
<dbReference type="InterPro" id="IPR002797">
    <property type="entry name" value="Polysacc_synth"/>
</dbReference>
<feature type="transmembrane region" description="Helical" evidence="6">
    <location>
        <begin position="184"/>
        <end position="204"/>
    </location>
</feature>